<dbReference type="InterPro" id="IPR050832">
    <property type="entry name" value="Bact_Acetyltransf"/>
</dbReference>
<keyword evidence="1" id="KW-0808">Transferase</keyword>
<dbReference type="InterPro" id="IPR016181">
    <property type="entry name" value="Acyl_CoA_acyltransferase"/>
</dbReference>
<feature type="domain" description="N-acetyltransferase" evidence="3">
    <location>
        <begin position="17"/>
        <end position="161"/>
    </location>
</feature>
<dbReference type="InterPro" id="IPR000182">
    <property type="entry name" value="GNAT_dom"/>
</dbReference>
<dbReference type="RefSeq" id="WP_038360707.1">
    <property type="nucleotide sequence ID" value="NZ_JACXWY010000007.1"/>
</dbReference>
<organism evidence="4 5">
    <name type="scientific">Bosea spartocytisi</name>
    <dbReference type="NCBI Taxonomy" id="2773451"/>
    <lineage>
        <taxon>Bacteria</taxon>
        <taxon>Pseudomonadati</taxon>
        <taxon>Pseudomonadota</taxon>
        <taxon>Alphaproteobacteria</taxon>
        <taxon>Hyphomicrobiales</taxon>
        <taxon>Boseaceae</taxon>
        <taxon>Bosea</taxon>
    </lineage>
</organism>
<evidence type="ECO:0000259" key="3">
    <source>
        <dbReference type="PROSITE" id="PS51186"/>
    </source>
</evidence>
<dbReference type="Gene3D" id="3.40.630.30">
    <property type="match status" value="1"/>
</dbReference>
<keyword evidence="5" id="KW-1185">Reference proteome</keyword>
<keyword evidence="2" id="KW-0012">Acyltransferase</keyword>
<dbReference type="CDD" id="cd04301">
    <property type="entry name" value="NAT_SF"/>
    <property type="match status" value="1"/>
</dbReference>
<reference evidence="4" key="1">
    <citation type="submission" date="2020-09" db="EMBL/GenBank/DDBJ databases">
        <title>Bosea spartocytisi sp. nov. a root nodule endophyte of Spartocytisus supranubius in the high mountain ecosystem fo the Teide National Park (Canary Islands, Spain).</title>
        <authorList>
            <person name="Pulido-Suarez L."/>
            <person name="Peix A."/>
            <person name="Igual J.M."/>
            <person name="Socas-Perez N."/>
            <person name="Velazquez E."/>
            <person name="Flores-Felix J.D."/>
            <person name="Leon-Barrios M."/>
        </authorList>
    </citation>
    <scope>NUCLEOTIDE SEQUENCE</scope>
    <source>
        <strain evidence="4">SSUT16</strain>
    </source>
</reference>
<dbReference type="PANTHER" id="PTHR43877:SF2">
    <property type="entry name" value="AMINOALKYLPHOSPHONATE N-ACETYLTRANSFERASE-RELATED"/>
    <property type="match status" value="1"/>
</dbReference>
<accession>A0A927EB70</accession>
<evidence type="ECO:0000313" key="4">
    <source>
        <dbReference type="EMBL" id="MBD3846755.1"/>
    </source>
</evidence>
<dbReference type="Pfam" id="PF00583">
    <property type="entry name" value="Acetyltransf_1"/>
    <property type="match status" value="1"/>
</dbReference>
<name>A0A927EB70_9HYPH</name>
<dbReference type="SUPFAM" id="SSF55729">
    <property type="entry name" value="Acyl-CoA N-acyltransferases (Nat)"/>
    <property type="match status" value="1"/>
</dbReference>
<dbReference type="PROSITE" id="PS51186">
    <property type="entry name" value="GNAT"/>
    <property type="match status" value="1"/>
</dbReference>
<proteinExistence type="predicted"/>
<evidence type="ECO:0000256" key="1">
    <source>
        <dbReference type="ARBA" id="ARBA00022679"/>
    </source>
</evidence>
<dbReference type="EMBL" id="JACXWY010000007">
    <property type="protein sequence ID" value="MBD3846755.1"/>
    <property type="molecule type" value="Genomic_DNA"/>
</dbReference>
<protein>
    <submittedName>
        <fullName evidence="4">GNAT family N-acetyltransferase</fullName>
    </submittedName>
</protein>
<evidence type="ECO:0000313" key="5">
    <source>
        <dbReference type="Proteomes" id="UP000619295"/>
    </source>
</evidence>
<comment type="caution">
    <text evidence="4">The sequence shown here is derived from an EMBL/GenBank/DDBJ whole genome shotgun (WGS) entry which is preliminary data.</text>
</comment>
<dbReference type="AlphaFoldDB" id="A0A927EB70"/>
<evidence type="ECO:0000256" key="2">
    <source>
        <dbReference type="ARBA" id="ARBA00023315"/>
    </source>
</evidence>
<gene>
    <name evidence="4" type="ORF">IED13_13675</name>
</gene>
<sequence>MADQFVYTTPLDPRAQPLVEQLTWEYATRYGSYFGDPPGAEMSRYPAALFAPPDGNFVLLLRDGRAVAGGAFKRYDSHTAELKRVWTDAALRRQGLARRIVEELEQQAVRQGYDKIYLTTGFRQPEAKALYLGAGYTALFDLTVDPETYGILPFEKALSVTPSRRAPPSESHRSLDAA</sequence>
<dbReference type="Proteomes" id="UP000619295">
    <property type="component" value="Unassembled WGS sequence"/>
</dbReference>
<dbReference type="GO" id="GO:0016747">
    <property type="term" value="F:acyltransferase activity, transferring groups other than amino-acyl groups"/>
    <property type="evidence" value="ECO:0007669"/>
    <property type="project" value="InterPro"/>
</dbReference>
<dbReference type="PANTHER" id="PTHR43877">
    <property type="entry name" value="AMINOALKYLPHOSPHONATE N-ACETYLTRANSFERASE-RELATED-RELATED"/>
    <property type="match status" value="1"/>
</dbReference>